<dbReference type="Proteomes" id="UP000036780">
    <property type="component" value="Unassembled WGS sequence"/>
</dbReference>
<dbReference type="InterPro" id="IPR052509">
    <property type="entry name" value="Metal_resp_DNA-bind_regulator"/>
</dbReference>
<accession>A0A0L0QRP1</accession>
<dbReference type="AlphaFoldDB" id="A0A0L0QRP1"/>
<evidence type="ECO:0000259" key="1">
    <source>
        <dbReference type="Pfam" id="PF03551"/>
    </source>
</evidence>
<reference evidence="3" key="1">
    <citation type="submission" date="2015-07" db="EMBL/GenBank/DDBJ databases">
        <title>Fjat-10053 dsm26.</title>
        <authorList>
            <person name="Liu B."/>
            <person name="Wang J."/>
            <person name="Zhu Y."/>
            <person name="Liu G."/>
            <person name="Chen Q."/>
            <person name="Chen Z."/>
            <person name="Lan J."/>
            <person name="Che J."/>
            <person name="Ge C."/>
            <person name="Shi H."/>
            <person name="Pan Z."/>
            <person name="Liu X."/>
        </authorList>
    </citation>
    <scope>NUCLEOTIDE SEQUENCE [LARGE SCALE GENOMIC DNA]</scope>
    <source>
        <strain evidence="3">DSM 26</strain>
    </source>
</reference>
<dbReference type="PANTHER" id="PTHR33169">
    <property type="entry name" value="PADR-FAMILY TRANSCRIPTIONAL REGULATOR"/>
    <property type="match status" value="1"/>
</dbReference>
<keyword evidence="3" id="KW-1185">Reference proteome</keyword>
<evidence type="ECO:0000313" key="2">
    <source>
        <dbReference type="EMBL" id="KNE21242.1"/>
    </source>
</evidence>
<dbReference type="InterPro" id="IPR005149">
    <property type="entry name" value="Tscrpt_reg_PadR_N"/>
</dbReference>
<dbReference type="InterPro" id="IPR036388">
    <property type="entry name" value="WH-like_DNA-bd_sf"/>
</dbReference>
<dbReference type="OrthoDB" id="9814826at2"/>
<sequence>MNEVIMINPLSEPTYLIMLALYQGPLHGYGIIKAIENVSRGIYVIAPGTLYGVIKNIQKKGWIQTIEIESGSRRRITYRITDDGKEALLAEYNKYINLIHMSKIILHESEE</sequence>
<gene>
    <name evidence="2" type="ORF">AFK71_06030</name>
</gene>
<feature type="domain" description="Transcription regulator PadR N-terminal" evidence="1">
    <location>
        <begin position="19"/>
        <end position="88"/>
    </location>
</feature>
<proteinExistence type="predicted"/>
<dbReference type="Pfam" id="PF03551">
    <property type="entry name" value="PadR"/>
    <property type="match status" value="1"/>
</dbReference>
<protein>
    <recommendedName>
        <fullName evidence="1">Transcription regulator PadR N-terminal domain-containing protein</fullName>
    </recommendedName>
</protein>
<dbReference type="PATRIC" id="fig|1473.5.peg.4202"/>
<comment type="caution">
    <text evidence="2">The sequence shown here is derived from an EMBL/GenBank/DDBJ whole genome shotgun (WGS) entry which is preliminary data.</text>
</comment>
<organism evidence="2 3">
    <name type="scientific">Virgibacillus pantothenticus</name>
    <dbReference type="NCBI Taxonomy" id="1473"/>
    <lineage>
        <taxon>Bacteria</taxon>
        <taxon>Bacillati</taxon>
        <taxon>Bacillota</taxon>
        <taxon>Bacilli</taxon>
        <taxon>Bacillales</taxon>
        <taxon>Bacillaceae</taxon>
        <taxon>Virgibacillus</taxon>
    </lineage>
</organism>
<dbReference type="SUPFAM" id="SSF46785">
    <property type="entry name" value="Winged helix' DNA-binding domain"/>
    <property type="match status" value="1"/>
</dbReference>
<dbReference type="EMBL" id="LGTO01000005">
    <property type="protein sequence ID" value="KNE21242.1"/>
    <property type="molecule type" value="Genomic_DNA"/>
</dbReference>
<name>A0A0L0QRP1_VIRPA</name>
<dbReference type="PANTHER" id="PTHR33169:SF13">
    <property type="entry name" value="PADR-FAMILY TRANSCRIPTIONAL REGULATOR"/>
    <property type="match status" value="1"/>
</dbReference>
<evidence type="ECO:0000313" key="3">
    <source>
        <dbReference type="Proteomes" id="UP000036780"/>
    </source>
</evidence>
<dbReference type="Gene3D" id="1.10.10.10">
    <property type="entry name" value="Winged helix-like DNA-binding domain superfamily/Winged helix DNA-binding domain"/>
    <property type="match status" value="1"/>
</dbReference>
<dbReference type="InterPro" id="IPR036390">
    <property type="entry name" value="WH_DNA-bd_sf"/>
</dbReference>
<dbReference type="RefSeq" id="WP_076361930.1">
    <property type="nucleotide sequence ID" value="NZ_JAHHXV010000046.1"/>
</dbReference>